<dbReference type="PANTHER" id="PTHR33112">
    <property type="entry name" value="DOMAIN PROTEIN, PUTATIVE-RELATED"/>
    <property type="match status" value="1"/>
</dbReference>
<organism evidence="3 4">
    <name type="scientific">Didymella exigua CBS 183.55</name>
    <dbReference type="NCBI Taxonomy" id="1150837"/>
    <lineage>
        <taxon>Eukaryota</taxon>
        <taxon>Fungi</taxon>
        <taxon>Dikarya</taxon>
        <taxon>Ascomycota</taxon>
        <taxon>Pezizomycotina</taxon>
        <taxon>Dothideomycetes</taxon>
        <taxon>Pleosporomycetidae</taxon>
        <taxon>Pleosporales</taxon>
        <taxon>Pleosporineae</taxon>
        <taxon>Didymellaceae</taxon>
        <taxon>Didymella</taxon>
    </lineage>
</organism>
<accession>A0A6A5RPQ2</accession>
<feature type="region of interest" description="Disordered" evidence="1">
    <location>
        <begin position="1"/>
        <end position="48"/>
    </location>
</feature>
<protein>
    <submittedName>
        <fullName evidence="3">HET-domain-containing protein</fullName>
    </submittedName>
</protein>
<feature type="domain" description="Heterokaryon incompatibility" evidence="2">
    <location>
        <begin position="267"/>
        <end position="419"/>
    </location>
</feature>
<name>A0A6A5RPQ2_9PLEO</name>
<evidence type="ECO:0000313" key="4">
    <source>
        <dbReference type="Proteomes" id="UP000800082"/>
    </source>
</evidence>
<evidence type="ECO:0000313" key="3">
    <source>
        <dbReference type="EMBL" id="KAF1928286.1"/>
    </source>
</evidence>
<evidence type="ECO:0000256" key="1">
    <source>
        <dbReference type="SAM" id="MobiDB-lite"/>
    </source>
</evidence>
<dbReference type="EMBL" id="ML978969">
    <property type="protein sequence ID" value="KAF1928286.1"/>
    <property type="molecule type" value="Genomic_DNA"/>
</dbReference>
<dbReference type="InterPro" id="IPR010730">
    <property type="entry name" value="HET"/>
</dbReference>
<keyword evidence="4" id="KW-1185">Reference proteome</keyword>
<gene>
    <name evidence="3" type="ORF">M421DRAFT_420839</name>
</gene>
<dbReference type="RefSeq" id="XP_033448538.1">
    <property type="nucleotide sequence ID" value="XM_033592617.1"/>
</dbReference>
<reference evidence="3" key="1">
    <citation type="journal article" date="2020" name="Stud. Mycol.">
        <title>101 Dothideomycetes genomes: a test case for predicting lifestyles and emergence of pathogens.</title>
        <authorList>
            <person name="Haridas S."/>
            <person name="Albert R."/>
            <person name="Binder M."/>
            <person name="Bloem J."/>
            <person name="Labutti K."/>
            <person name="Salamov A."/>
            <person name="Andreopoulos B."/>
            <person name="Baker S."/>
            <person name="Barry K."/>
            <person name="Bills G."/>
            <person name="Bluhm B."/>
            <person name="Cannon C."/>
            <person name="Castanera R."/>
            <person name="Culley D."/>
            <person name="Daum C."/>
            <person name="Ezra D."/>
            <person name="Gonzalez J."/>
            <person name="Henrissat B."/>
            <person name="Kuo A."/>
            <person name="Liang C."/>
            <person name="Lipzen A."/>
            <person name="Lutzoni F."/>
            <person name="Magnuson J."/>
            <person name="Mondo S."/>
            <person name="Nolan M."/>
            <person name="Ohm R."/>
            <person name="Pangilinan J."/>
            <person name="Park H.-J."/>
            <person name="Ramirez L."/>
            <person name="Alfaro M."/>
            <person name="Sun H."/>
            <person name="Tritt A."/>
            <person name="Yoshinaga Y."/>
            <person name="Zwiers L.-H."/>
            <person name="Turgeon B."/>
            <person name="Goodwin S."/>
            <person name="Spatafora J."/>
            <person name="Crous P."/>
            <person name="Grigoriev I."/>
        </authorList>
    </citation>
    <scope>NUCLEOTIDE SEQUENCE</scope>
    <source>
        <strain evidence="3">CBS 183.55</strain>
    </source>
</reference>
<evidence type="ECO:0000259" key="2">
    <source>
        <dbReference type="Pfam" id="PF06985"/>
    </source>
</evidence>
<sequence>MRWNDIRSILRSAATKSRKKNGPALDSVATSSPPHPESRPSGTTAGISRATDSHDVVSEPGHAQIAALQTMDSPVVSTVSDGSEHSPIETAHRCGLCNNLQKRDEDDARLGFDFTPAELHISASEKGCPLCLVILEALRQFEKDMLDDIRRVYARCCGTRGLHQDTLTLEAYFEDERPKLLLELYSPHSQAWEAILPRTRVSHHPESSEALRWVKSLLADCESNHEKCEMSSEPLLPKRVLAIGRDHRNETYKVQLLEPPSGSSAPYAALSHCWGHNRSCLTTKASFKARLNGIIWQTIPRTFQDAIRMALLLNYEFIWIDSLCIIQDDLEDWDTESAKMAGIYQNASIALSATTSSGDIHGCYDAENRVSEDVLVELSDDIEYPRVAVRKSLIHWHDVPPAGMDAQFPLLTRGWAYQERLLSRRLLHFAKSEMVWECRSLVACECGGVGHHSSPGREFRQAMDSGDAEKGIIADRQVRLNQIYDIRRAQEHQVTQRWIALARKTHKKLENNRKEHELDYLPGSIGFISHQSGAEYLRTAFNIPSWVIEYENLALIPAAISPQEMELDLTSTRECADYVFHFHRVIETYSALQLTKRSDRLPALSGICTLVQPIRGMFLAGLWYDSFCFDLMWRVDRLHSDSIQHNEAASYHGPSWSWVSNDRGVHYWTDIINFFDAAQLFGRDLPTEYAYISINQSQLDSTRPFARTTCLARNIAENCVNVKLMSSNPYGNVKTAVLSGEASMTAAILHYDLPMRYKLAVVSNDNQDIEMEFYADYSLSAPGSRHLPYKSELTLLLIHPQVALVLTQVQQKSHSKMAKTTPQYRRVGIARFPENRMRYYQVDWMRYSKVRKFILI</sequence>
<dbReference type="Proteomes" id="UP000800082">
    <property type="component" value="Unassembled WGS sequence"/>
</dbReference>
<dbReference type="OrthoDB" id="5347061at2759"/>
<dbReference type="AlphaFoldDB" id="A0A6A5RPQ2"/>
<dbReference type="PANTHER" id="PTHR33112:SF13">
    <property type="entry name" value="HETEROKARYON INCOMPATIBILITY DOMAIN-CONTAINING PROTEIN"/>
    <property type="match status" value="1"/>
</dbReference>
<dbReference type="Pfam" id="PF06985">
    <property type="entry name" value="HET"/>
    <property type="match status" value="1"/>
</dbReference>
<proteinExistence type="predicted"/>
<dbReference type="GeneID" id="54350285"/>